<accession>E1ZF66</accession>
<name>E1ZF66_CHLVA</name>
<dbReference type="Proteomes" id="UP000008141">
    <property type="component" value="Unassembled WGS sequence"/>
</dbReference>
<dbReference type="OrthoDB" id="549340at2759"/>
<reference evidence="1 2" key="1">
    <citation type="journal article" date="2010" name="Plant Cell">
        <title>The Chlorella variabilis NC64A genome reveals adaptation to photosymbiosis, coevolution with viruses, and cryptic sex.</title>
        <authorList>
            <person name="Blanc G."/>
            <person name="Duncan G."/>
            <person name="Agarkova I."/>
            <person name="Borodovsky M."/>
            <person name="Gurnon J."/>
            <person name="Kuo A."/>
            <person name="Lindquist E."/>
            <person name="Lucas S."/>
            <person name="Pangilinan J."/>
            <person name="Polle J."/>
            <person name="Salamov A."/>
            <person name="Terry A."/>
            <person name="Yamada T."/>
            <person name="Dunigan D.D."/>
            <person name="Grigoriev I.V."/>
            <person name="Claverie J.M."/>
            <person name="Van Etten J.L."/>
        </authorList>
    </citation>
    <scope>NUCLEOTIDE SEQUENCE [LARGE SCALE GENOMIC DNA]</scope>
    <source>
        <strain evidence="1 2">NC64A</strain>
    </source>
</reference>
<proteinExistence type="predicted"/>
<dbReference type="RefSeq" id="XP_005847718.1">
    <property type="nucleotide sequence ID" value="XM_005847656.1"/>
</dbReference>
<dbReference type="InParanoid" id="E1ZF66"/>
<gene>
    <name evidence="1" type="ORF">CHLNCDRAFT_133760</name>
</gene>
<dbReference type="GeneID" id="17354862"/>
<organism evidence="2">
    <name type="scientific">Chlorella variabilis</name>
    <name type="common">Green alga</name>
    <dbReference type="NCBI Taxonomy" id="554065"/>
    <lineage>
        <taxon>Eukaryota</taxon>
        <taxon>Viridiplantae</taxon>
        <taxon>Chlorophyta</taxon>
        <taxon>core chlorophytes</taxon>
        <taxon>Trebouxiophyceae</taxon>
        <taxon>Chlorellales</taxon>
        <taxon>Chlorellaceae</taxon>
        <taxon>Chlorella clade</taxon>
        <taxon>Chlorella</taxon>
    </lineage>
</organism>
<keyword evidence="2" id="KW-1185">Reference proteome</keyword>
<dbReference type="KEGG" id="cvr:CHLNCDRAFT_133760"/>
<dbReference type="AlphaFoldDB" id="E1ZF66"/>
<sequence length="126" mass="14366">MRNGSGEPMHGVFVQSESLAALETELNVIKMQIDIVGGKQPEVIWVDTVEGYRATLKKVWPDAAIKQDIFHVINRYNDKIPENHAMRWVLPAAAAYRLAHNMAPAAEVLYNTPQFCAFFRRKGLRW</sequence>
<protein>
    <submittedName>
        <fullName evidence="1">Uncharacterized protein</fullName>
    </submittedName>
</protein>
<dbReference type="EMBL" id="GL433844">
    <property type="protein sequence ID" value="EFN55616.1"/>
    <property type="molecule type" value="Genomic_DNA"/>
</dbReference>
<evidence type="ECO:0000313" key="2">
    <source>
        <dbReference type="Proteomes" id="UP000008141"/>
    </source>
</evidence>
<evidence type="ECO:0000313" key="1">
    <source>
        <dbReference type="EMBL" id="EFN55616.1"/>
    </source>
</evidence>